<dbReference type="Gene3D" id="3.40.250.10">
    <property type="entry name" value="Rhodanese-like domain"/>
    <property type="match status" value="1"/>
</dbReference>
<keyword evidence="5" id="KW-1185">Reference proteome</keyword>
<accession>A0A853FH92</accession>
<dbReference type="SMART" id="SM00450">
    <property type="entry name" value="RHOD"/>
    <property type="match status" value="1"/>
</dbReference>
<evidence type="ECO:0000313" key="4">
    <source>
        <dbReference type="EMBL" id="NYT37811.1"/>
    </source>
</evidence>
<evidence type="ECO:0000256" key="1">
    <source>
        <dbReference type="ARBA" id="ARBA00023266"/>
    </source>
</evidence>
<comment type="function">
    <text evidence="2">Involved in the post-transcriptional modification of the uridine at the wobble position (U34) of tRNA(Lys), tRNA(Glu) and tRNA(Gln). Catalyzes the conversion of 2-thiouridine (S2U-RNA) to 2-selenouridine (Se2U-RNA). Acts in a two-step process involving geranylation of 2-thiouridine (S2U) to S-geranyl-2-thiouridine (geS2U) and subsequent selenation of the latter derivative to 2-selenouridine (Se2U) in the tRNA chain.</text>
</comment>
<feature type="domain" description="Rhodanese" evidence="3">
    <location>
        <begin position="12"/>
        <end position="135"/>
    </location>
</feature>
<sequence length="364" mass="40950">MRGDTQDYRALFLADTPMMDMRAPVEFARGAFPHAVNLPLMTDSEREAVGTCYARQGQQAAIALGHKLVSGAVRDERIAAWVRFARRHPDGYLYCFRGGLRSQIAQQWLAQAGIDYPRVAGGYKALRAYLAGVMAQAFQTGRFVLVGGLTGSGKTALLHELEHAIDLEGLAHHRGSSFGRHATPQPTQIDFENALAIALLKKQALGLRELALEEEGRMIGSCNLPLPLRDGMQRYPLVWLDEDLSARTDRILRDYVLDLSGEFVALHGPEAGMAAFSDHLLAGLARIARRLGEERYRQLAAHMRQALKSQAAGNGTASHRVWIDQLLRHYYDPMYAYQRRQRQDRIIFSGNRREVRDYLRRRLV</sequence>
<dbReference type="Pfam" id="PF26341">
    <property type="entry name" value="AAA_SelU"/>
    <property type="match status" value="1"/>
</dbReference>
<dbReference type="GO" id="GO:0043828">
    <property type="term" value="F:tRNA 2-selenouridine synthase activity"/>
    <property type="evidence" value="ECO:0007669"/>
    <property type="project" value="UniProtKB-EC"/>
</dbReference>
<protein>
    <recommendedName>
        <fullName evidence="2">tRNA 2-selenouridine synthase</fullName>
        <ecNumber evidence="2">2.9.1.3</ecNumber>
    </recommendedName>
</protein>
<dbReference type="InterPro" id="IPR027417">
    <property type="entry name" value="P-loop_NTPase"/>
</dbReference>
<comment type="catalytic activity">
    <reaction evidence="2">
        <text>5-methylaminomethyl-S-(2E)-geranyl-thiouridine(34) in tRNA + selenophosphate + H(+) = 5-methylaminomethyl-2-(Se-phospho)selenouridine(34) in tRNA + (2E)-thiogeraniol</text>
        <dbReference type="Rhea" id="RHEA:60172"/>
        <dbReference type="Rhea" id="RHEA-COMP:14654"/>
        <dbReference type="Rhea" id="RHEA-COMP:15523"/>
        <dbReference type="ChEBI" id="CHEBI:15378"/>
        <dbReference type="ChEBI" id="CHEBI:16144"/>
        <dbReference type="ChEBI" id="CHEBI:140632"/>
        <dbReference type="ChEBI" id="CHEBI:143702"/>
        <dbReference type="ChEBI" id="CHEBI:143703"/>
    </reaction>
</comment>
<dbReference type="GO" id="GO:0002098">
    <property type="term" value="P:tRNA wobble uridine modification"/>
    <property type="evidence" value="ECO:0007669"/>
    <property type="project" value="UniProtKB-UniRule"/>
</dbReference>
<evidence type="ECO:0000256" key="2">
    <source>
        <dbReference type="HAMAP-Rule" id="MF_01622"/>
    </source>
</evidence>
<comment type="subunit">
    <text evidence="2">Monomer.</text>
</comment>
<keyword evidence="2" id="KW-0808">Transferase</keyword>
<reference evidence="4 5" key="1">
    <citation type="submission" date="2020-07" db="EMBL/GenBank/DDBJ databases">
        <title>Taxonomic revisions and descriptions of new bacterial species based on genomic comparisons in the high-G+C-content subgroup of the family Alcaligenaceae.</title>
        <authorList>
            <person name="Szabo A."/>
            <person name="Felfoldi T."/>
        </authorList>
    </citation>
    <scope>NUCLEOTIDE SEQUENCE [LARGE SCALE GENOMIC DNA]</scope>
    <source>
        <strain evidence="4 5">DSM 25264</strain>
    </source>
</reference>
<dbReference type="InterPro" id="IPR017582">
    <property type="entry name" value="SelU"/>
</dbReference>
<dbReference type="EC" id="2.9.1.3" evidence="2"/>
<name>A0A853FH92_9BURK</name>
<dbReference type="AlphaFoldDB" id="A0A853FH92"/>
<dbReference type="OrthoDB" id="9808735at2"/>
<comment type="similarity">
    <text evidence="2">Belongs to the SelU family.</text>
</comment>
<dbReference type="GO" id="GO:0016765">
    <property type="term" value="F:transferase activity, transferring alkyl or aryl (other than methyl) groups"/>
    <property type="evidence" value="ECO:0007669"/>
    <property type="project" value="UniProtKB-UniRule"/>
</dbReference>
<dbReference type="Proteomes" id="UP000580517">
    <property type="component" value="Unassembled WGS sequence"/>
</dbReference>
<keyword evidence="1 2" id="KW-0711">Selenium</keyword>
<dbReference type="PANTHER" id="PTHR30401:SF0">
    <property type="entry name" value="TRNA 2-SELENOURIDINE SYNTHASE"/>
    <property type="match status" value="1"/>
</dbReference>
<dbReference type="InterPro" id="IPR001763">
    <property type="entry name" value="Rhodanese-like_dom"/>
</dbReference>
<dbReference type="SUPFAM" id="SSF52540">
    <property type="entry name" value="P-loop containing nucleoside triphosphate hydrolases"/>
    <property type="match status" value="1"/>
</dbReference>
<comment type="catalytic activity">
    <reaction evidence="2">
        <text>5-methylaminomethyl-2-thiouridine(34) in tRNA + selenophosphate + (2E)-geranyl diphosphate + H2O + H(+) = 5-methylaminomethyl-2-selenouridine(34) in tRNA + (2E)-thiogeraniol + phosphate + diphosphate</text>
        <dbReference type="Rhea" id="RHEA:42716"/>
        <dbReference type="Rhea" id="RHEA-COMP:10195"/>
        <dbReference type="Rhea" id="RHEA-COMP:10196"/>
        <dbReference type="ChEBI" id="CHEBI:15377"/>
        <dbReference type="ChEBI" id="CHEBI:15378"/>
        <dbReference type="ChEBI" id="CHEBI:16144"/>
        <dbReference type="ChEBI" id="CHEBI:33019"/>
        <dbReference type="ChEBI" id="CHEBI:43474"/>
        <dbReference type="ChEBI" id="CHEBI:58057"/>
        <dbReference type="ChEBI" id="CHEBI:74455"/>
        <dbReference type="ChEBI" id="CHEBI:82743"/>
        <dbReference type="ChEBI" id="CHEBI:143703"/>
        <dbReference type="EC" id="2.9.1.3"/>
    </reaction>
</comment>
<evidence type="ECO:0000313" key="5">
    <source>
        <dbReference type="Proteomes" id="UP000580517"/>
    </source>
</evidence>
<dbReference type="InterPro" id="IPR058840">
    <property type="entry name" value="AAA_SelU"/>
</dbReference>
<gene>
    <name evidence="4" type="primary">mnmH</name>
    <name evidence="2" type="synonym">selU</name>
    <name evidence="4" type="ORF">H0A68_13075</name>
</gene>
<feature type="active site" description="S-selanylcysteine intermediate" evidence="2">
    <location>
        <position position="95"/>
    </location>
</feature>
<dbReference type="RefSeq" id="WP_129969772.1">
    <property type="nucleotide sequence ID" value="NZ_JACCEW010000004.1"/>
</dbReference>
<dbReference type="NCBIfam" id="NF008751">
    <property type="entry name" value="PRK11784.1-3"/>
    <property type="match status" value="1"/>
</dbReference>
<dbReference type="PANTHER" id="PTHR30401">
    <property type="entry name" value="TRNA 2-SELENOURIDINE SYNTHASE"/>
    <property type="match status" value="1"/>
</dbReference>
<comment type="catalytic activity">
    <reaction evidence="2">
        <text>5-methylaminomethyl-2-thiouridine(34) in tRNA + (2E)-geranyl diphosphate = 5-methylaminomethyl-S-(2E)-geranyl-thiouridine(34) in tRNA + diphosphate</text>
        <dbReference type="Rhea" id="RHEA:14085"/>
        <dbReference type="Rhea" id="RHEA-COMP:10195"/>
        <dbReference type="Rhea" id="RHEA-COMP:14654"/>
        <dbReference type="ChEBI" id="CHEBI:33019"/>
        <dbReference type="ChEBI" id="CHEBI:58057"/>
        <dbReference type="ChEBI" id="CHEBI:74455"/>
        <dbReference type="ChEBI" id="CHEBI:140632"/>
    </reaction>
</comment>
<dbReference type="CDD" id="cd01520">
    <property type="entry name" value="RHOD_YbbB"/>
    <property type="match status" value="1"/>
</dbReference>
<comment type="caution">
    <text evidence="4">The sequence shown here is derived from an EMBL/GenBank/DDBJ whole genome shotgun (WGS) entry which is preliminary data.</text>
</comment>
<organism evidence="4 5">
    <name type="scientific">Allopusillimonas soli</name>
    <dbReference type="NCBI Taxonomy" id="659016"/>
    <lineage>
        <taxon>Bacteria</taxon>
        <taxon>Pseudomonadati</taxon>
        <taxon>Pseudomonadota</taxon>
        <taxon>Betaproteobacteria</taxon>
        <taxon>Burkholderiales</taxon>
        <taxon>Alcaligenaceae</taxon>
        <taxon>Allopusillimonas</taxon>
    </lineage>
</organism>
<dbReference type="EMBL" id="JACCEW010000004">
    <property type="protein sequence ID" value="NYT37811.1"/>
    <property type="molecule type" value="Genomic_DNA"/>
</dbReference>
<dbReference type="InterPro" id="IPR036873">
    <property type="entry name" value="Rhodanese-like_dom_sf"/>
</dbReference>
<dbReference type="HAMAP" id="MF_01622">
    <property type="entry name" value="tRNA_sel_U_synth"/>
    <property type="match status" value="1"/>
</dbReference>
<comment type="catalytic activity">
    <reaction evidence="2">
        <text>5-methylaminomethyl-2-(Se-phospho)selenouridine(34) in tRNA + H2O = 5-methylaminomethyl-2-selenouridine(34) in tRNA + phosphate</text>
        <dbReference type="Rhea" id="RHEA:60176"/>
        <dbReference type="Rhea" id="RHEA-COMP:10196"/>
        <dbReference type="Rhea" id="RHEA-COMP:15523"/>
        <dbReference type="ChEBI" id="CHEBI:15377"/>
        <dbReference type="ChEBI" id="CHEBI:43474"/>
        <dbReference type="ChEBI" id="CHEBI:82743"/>
        <dbReference type="ChEBI" id="CHEBI:143702"/>
    </reaction>
</comment>
<dbReference type="NCBIfam" id="TIGR03167">
    <property type="entry name" value="tRNA_sel_U_synt"/>
    <property type="match status" value="1"/>
</dbReference>
<evidence type="ECO:0000259" key="3">
    <source>
        <dbReference type="PROSITE" id="PS50206"/>
    </source>
</evidence>
<proteinExistence type="inferred from homology"/>
<dbReference type="PROSITE" id="PS50206">
    <property type="entry name" value="RHODANESE_3"/>
    <property type="match status" value="1"/>
</dbReference>
<dbReference type="SUPFAM" id="SSF52821">
    <property type="entry name" value="Rhodanese/Cell cycle control phosphatase"/>
    <property type="match status" value="1"/>
</dbReference>